<dbReference type="SMART" id="SM00833">
    <property type="entry name" value="CobW_C"/>
    <property type="match status" value="1"/>
</dbReference>
<sequence>MPRACNGERSKVKIMVAHITTPVTVITGFLGSGKTTLLNRVLRELHGERLAVIENEFGAVGVDAEFLVTGGNETIIQLANGCLCCTVRGDLAKSLQTLSTSAEAGGFVFDRVLIETTGIADPGPVIQTFLAETAILTKFHLDGVIALVDSVHFFSQLDRVENKAQIAYADRLLLTKCDLVTSTQLEAVESRLVDMNPRAELLPLDLHHAPIADVLKLLFDASAYSFDYVPLMELKQLHGYRMTSGNRYSHVVPHHTGDVVSCVFESDRPLDLERLNQFFDVAQRHYGPRLWRYKGIVFAEHQRPRLVVQGVQSLLQITGGTIWRAYEPRRTLLVFIGQEIEPDWIEQGLRLCEVASV</sequence>
<accession>A0A916J7K7</accession>
<dbReference type="PANTHER" id="PTHR13748">
    <property type="entry name" value="COBW-RELATED"/>
    <property type="match status" value="1"/>
</dbReference>
<proteinExistence type="inferred from homology"/>
<dbReference type="Pfam" id="PF07683">
    <property type="entry name" value="CobW_C"/>
    <property type="match status" value="1"/>
</dbReference>
<dbReference type="InterPro" id="IPR003495">
    <property type="entry name" value="CobW/HypB/UreG_nucleotide-bd"/>
</dbReference>
<evidence type="ECO:0000313" key="8">
    <source>
        <dbReference type="EMBL" id="CAG4883881.1"/>
    </source>
</evidence>
<comment type="function">
    <text evidence="5">Zinc chaperone that directly transfers zinc cofactor to target proteins, thereby activating them. Zinc is transferred from the CXCC motif in the GTPase domain to the zinc binding site in target proteins in a process requiring GTP hydrolysis.</text>
</comment>
<dbReference type="CDD" id="cd03112">
    <property type="entry name" value="CobW-like"/>
    <property type="match status" value="1"/>
</dbReference>
<dbReference type="SUPFAM" id="SSF52540">
    <property type="entry name" value="P-loop containing nucleoside triphosphate hydrolases"/>
    <property type="match status" value="1"/>
</dbReference>
<evidence type="ECO:0000313" key="9">
    <source>
        <dbReference type="Proteomes" id="UP000742786"/>
    </source>
</evidence>
<reference evidence="8" key="1">
    <citation type="submission" date="2021-04" db="EMBL/GenBank/DDBJ databases">
        <authorList>
            <person name="Hornung B."/>
        </authorList>
    </citation>
    <scope>NUCLEOTIDE SEQUENCE</scope>
    <source>
        <strain evidence="8">G5G6</strain>
    </source>
</reference>
<evidence type="ECO:0000256" key="4">
    <source>
        <dbReference type="ARBA" id="ARBA00034320"/>
    </source>
</evidence>
<dbReference type="RefSeq" id="WP_220635792.1">
    <property type="nucleotide sequence ID" value="NZ_CAJQUM010000001.1"/>
</dbReference>
<dbReference type="InterPro" id="IPR051316">
    <property type="entry name" value="Zinc-reg_GTPase_activator"/>
</dbReference>
<keyword evidence="1" id="KW-0547">Nucleotide-binding</keyword>
<dbReference type="InterPro" id="IPR036627">
    <property type="entry name" value="CobW-likC_sf"/>
</dbReference>
<evidence type="ECO:0000256" key="1">
    <source>
        <dbReference type="ARBA" id="ARBA00022741"/>
    </source>
</evidence>
<keyword evidence="2 8" id="KW-0378">Hydrolase</keyword>
<dbReference type="GO" id="GO:0005737">
    <property type="term" value="C:cytoplasm"/>
    <property type="evidence" value="ECO:0007669"/>
    <property type="project" value="TreeGrafter"/>
</dbReference>
<keyword evidence="3" id="KW-0143">Chaperone</keyword>
<evidence type="ECO:0000256" key="6">
    <source>
        <dbReference type="ARBA" id="ARBA00049117"/>
    </source>
</evidence>
<evidence type="ECO:0000256" key="5">
    <source>
        <dbReference type="ARBA" id="ARBA00045658"/>
    </source>
</evidence>
<dbReference type="Gene3D" id="3.30.1220.10">
    <property type="entry name" value="CobW-like, C-terminal domain"/>
    <property type="match status" value="1"/>
</dbReference>
<evidence type="ECO:0000256" key="3">
    <source>
        <dbReference type="ARBA" id="ARBA00023186"/>
    </source>
</evidence>
<dbReference type="EC" id="3.6.-.-" evidence="8"/>
<comment type="similarity">
    <text evidence="4">Belongs to the SIMIBI class G3E GTPase family. ZNG1 subfamily.</text>
</comment>
<comment type="catalytic activity">
    <reaction evidence="6">
        <text>GTP + H2O = GDP + phosphate + H(+)</text>
        <dbReference type="Rhea" id="RHEA:19669"/>
        <dbReference type="ChEBI" id="CHEBI:15377"/>
        <dbReference type="ChEBI" id="CHEBI:15378"/>
        <dbReference type="ChEBI" id="CHEBI:37565"/>
        <dbReference type="ChEBI" id="CHEBI:43474"/>
        <dbReference type="ChEBI" id="CHEBI:58189"/>
    </reaction>
    <physiologicalReaction direction="left-to-right" evidence="6">
        <dbReference type="Rhea" id="RHEA:19670"/>
    </physiologicalReaction>
</comment>
<keyword evidence="9" id="KW-1185">Reference proteome</keyword>
<dbReference type="Gene3D" id="3.40.50.300">
    <property type="entry name" value="P-loop containing nucleotide triphosphate hydrolases"/>
    <property type="match status" value="1"/>
</dbReference>
<comment type="caution">
    <text evidence="8">The sequence shown here is derived from an EMBL/GenBank/DDBJ whole genome shotgun (WGS) entry which is preliminary data.</text>
</comment>
<evidence type="ECO:0000256" key="2">
    <source>
        <dbReference type="ARBA" id="ARBA00022801"/>
    </source>
</evidence>
<dbReference type="GO" id="GO:0000166">
    <property type="term" value="F:nucleotide binding"/>
    <property type="evidence" value="ECO:0007669"/>
    <property type="project" value="UniProtKB-KW"/>
</dbReference>
<dbReference type="Proteomes" id="UP000742786">
    <property type="component" value="Unassembled WGS sequence"/>
</dbReference>
<dbReference type="InterPro" id="IPR011629">
    <property type="entry name" value="CobW-like_C"/>
</dbReference>
<name>A0A916J7K7_9PROT</name>
<dbReference type="EMBL" id="CAJQUM010000001">
    <property type="protein sequence ID" value="CAG4883881.1"/>
    <property type="molecule type" value="Genomic_DNA"/>
</dbReference>
<dbReference type="GO" id="GO:0016787">
    <property type="term" value="F:hydrolase activity"/>
    <property type="evidence" value="ECO:0007669"/>
    <property type="project" value="UniProtKB-KW"/>
</dbReference>
<dbReference type="SUPFAM" id="SSF90002">
    <property type="entry name" value="Hypothetical protein YjiA, C-terminal domain"/>
    <property type="match status" value="1"/>
</dbReference>
<dbReference type="InterPro" id="IPR027417">
    <property type="entry name" value="P-loop_NTPase"/>
</dbReference>
<protein>
    <submittedName>
        <fullName evidence="8">P-loop guanosine triphosphatase YjiA</fullName>
        <ecNumber evidence="8">3.6.-.-</ecNumber>
    </submittedName>
</protein>
<evidence type="ECO:0000259" key="7">
    <source>
        <dbReference type="SMART" id="SM00833"/>
    </source>
</evidence>
<dbReference type="AlphaFoldDB" id="A0A916J7K7"/>
<organism evidence="8 9">
    <name type="scientific">Georgfuchsia toluolica</name>
    <dbReference type="NCBI Taxonomy" id="424218"/>
    <lineage>
        <taxon>Bacteria</taxon>
        <taxon>Pseudomonadati</taxon>
        <taxon>Pseudomonadota</taxon>
        <taxon>Betaproteobacteria</taxon>
        <taxon>Nitrosomonadales</taxon>
        <taxon>Sterolibacteriaceae</taxon>
        <taxon>Georgfuchsia</taxon>
    </lineage>
</organism>
<feature type="domain" description="CobW C-terminal" evidence="7">
    <location>
        <begin position="259"/>
        <end position="353"/>
    </location>
</feature>
<gene>
    <name evidence="8" type="ORF">GTOL_11764</name>
</gene>
<dbReference type="Pfam" id="PF02492">
    <property type="entry name" value="cobW"/>
    <property type="match status" value="1"/>
</dbReference>
<dbReference type="PANTHER" id="PTHR13748:SF62">
    <property type="entry name" value="COBW DOMAIN-CONTAINING PROTEIN"/>
    <property type="match status" value="1"/>
</dbReference>